<evidence type="ECO:0000313" key="3">
    <source>
        <dbReference type="Proteomes" id="UP000055590"/>
    </source>
</evidence>
<dbReference type="KEGG" id="vin:AKJ08_1992"/>
<reference evidence="2 3" key="1">
    <citation type="submission" date="2015-08" db="EMBL/GenBank/DDBJ databases">
        <authorList>
            <person name="Babu N.S."/>
            <person name="Beckwith C.J."/>
            <person name="Beseler K.G."/>
            <person name="Brison A."/>
            <person name="Carone J.V."/>
            <person name="Caskin T.P."/>
            <person name="Diamond M."/>
            <person name="Durham M.E."/>
            <person name="Foxe J.M."/>
            <person name="Go M."/>
            <person name="Henderson B.A."/>
            <person name="Jones I.B."/>
            <person name="McGettigan J.A."/>
            <person name="Micheletti S.J."/>
            <person name="Nasrallah M.E."/>
            <person name="Ortiz D."/>
            <person name="Piller C.R."/>
            <person name="Privatt S.R."/>
            <person name="Schneider S.L."/>
            <person name="Sharp S."/>
            <person name="Smith T.C."/>
            <person name="Stanton J.D."/>
            <person name="Ullery H.E."/>
            <person name="Wilson R.J."/>
            <person name="Serrano M.G."/>
            <person name="Buck G."/>
            <person name="Lee V."/>
            <person name="Wang Y."/>
            <person name="Carvalho R."/>
            <person name="Voegtly L."/>
            <person name="Shi R."/>
            <person name="Duckworth R."/>
            <person name="Johnson A."/>
            <person name="Loviza R."/>
            <person name="Walstead R."/>
            <person name="Shah Z."/>
            <person name="Kiflezghi M."/>
            <person name="Wade K."/>
            <person name="Ball S.L."/>
            <person name="Bradley K.W."/>
            <person name="Asai D.J."/>
            <person name="Bowman C.A."/>
            <person name="Russell D.A."/>
            <person name="Pope W.H."/>
            <person name="Jacobs-Sera D."/>
            <person name="Hendrix R.W."/>
            <person name="Hatfull G.F."/>
        </authorList>
    </citation>
    <scope>NUCLEOTIDE SEQUENCE [LARGE SCALE GENOMIC DNA]</scope>
    <source>
        <strain evidence="2 3">DSM 27710</strain>
    </source>
</reference>
<evidence type="ECO:0000256" key="1">
    <source>
        <dbReference type="SAM" id="MobiDB-lite"/>
    </source>
</evidence>
<name>A0A0K1PDL0_9BACT</name>
<keyword evidence="3" id="KW-1185">Reference proteome</keyword>
<feature type="region of interest" description="Disordered" evidence="1">
    <location>
        <begin position="1"/>
        <end position="43"/>
    </location>
</feature>
<organism evidence="2 3">
    <name type="scientific">Vulgatibacter incomptus</name>
    <dbReference type="NCBI Taxonomy" id="1391653"/>
    <lineage>
        <taxon>Bacteria</taxon>
        <taxon>Pseudomonadati</taxon>
        <taxon>Myxococcota</taxon>
        <taxon>Myxococcia</taxon>
        <taxon>Myxococcales</taxon>
        <taxon>Cystobacterineae</taxon>
        <taxon>Vulgatibacteraceae</taxon>
        <taxon>Vulgatibacter</taxon>
    </lineage>
</organism>
<evidence type="ECO:0000313" key="2">
    <source>
        <dbReference type="EMBL" id="AKU91605.1"/>
    </source>
</evidence>
<dbReference type="Proteomes" id="UP000055590">
    <property type="component" value="Chromosome"/>
</dbReference>
<dbReference type="AlphaFoldDB" id="A0A0K1PDL0"/>
<gene>
    <name evidence="2" type="ORF">AKJ08_1992</name>
</gene>
<proteinExistence type="predicted"/>
<protein>
    <submittedName>
        <fullName evidence="2">Uncharacterized protein</fullName>
    </submittedName>
</protein>
<sequence>MEGGRDPGTLDRKNEPSTPRQRDPEQFYKKPPRKPREIRKIPA</sequence>
<accession>A0A0K1PDL0</accession>
<dbReference type="EMBL" id="CP012332">
    <property type="protein sequence ID" value="AKU91605.1"/>
    <property type="molecule type" value="Genomic_DNA"/>
</dbReference>